<feature type="coiled-coil region" evidence="6">
    <location>
        <begin position="303"/>
        <end position="330"/>
    </location>
</feature>
<organism evidence="8 9">
    <name type="scientific">Elysia crispata</name>
    <name type="common">lettuce slug</name>
    <dbReference type="NCBI Taxonomy" id="231223"/>
    <lineage>
        <taxon>Eukaryota</taxon>
        <taxon>Metazoa</taxon>
        <taxon>Spiralia</taxon>
        <taxon>Lophotrochozoa</taxon>
        <taxon>Mollusca</taxon>
        <taxon>Gastropoda</taxon>
        <taxon>Heterobranchia</taxon>
        <taxon>Euthyneura</taxon>
        <taxon>Panpulmonata</taxon>
        <taxon>Sacoglossa</taxon>
        <taxon>Placobranchoidea</taxon>
        <taxon>Plakobranchidae</taxon>
        <taxon>Elysia</taxon>
    </lineage>
</organism>
<dbReference type="Pfam" id="PF06541">
    <property type="entry name" value="ABC_trans_CmpB"/>
    <property type="match status" value="1"/>
</dbReference>
<dbReference type="AlphaFoldDB" id="A0AAE0YKE2"/>
<evidence type="ECO:0000256" key="1">
    <source>
        <dbReference type="ARBA" id="ARBA00004141"/>
    </source>
</evidence>
<dbReference type="EMBL" id="JAWDGP010006036">
    <property type="protein sequence ID" value="KAK3748294.1"/>
    <property type="molecule type" value="Genomic_DNA"/>
</dbReference>
<evidence type="ECO:0000256" key="3">
    <source>
        <dbReference type="ARBA" id="ARBA00022692"/>
    </source>
</evidence>
<comment type="similarity">
    <text evidence="2">Belongs to the TMEM229 family.</text>
</comment>
<feature type="region of interest" description="Disordered" evidence="7">
    <location>
        <begin position="371"/>
        <end position="390"/>
    </location>
</feature>
<evidence type="ECO:0000313" key="9">
    <source>
        <dbReference type="Proteomes" id="UP001283361"/>
    </source>
</evidence>
<comment type="caution">
    <text evidence="8">The sequence shown here is derived from an EMBL/GenBank/DDBJ whole genome shotgun (WGS) entry which is preliminary data.</text>
</comment>
<gene>
    <name evidence="8" type="ORF">RRG08_039546</name>
</gene>
<keyword evidence="5" id="KW-0472">Membrane</keyword>
<evidence type="ECO:0000256" key="6">
    <source>
        <dbReference type="SAM" id="Coils"/>
    </source>
</evidence>
<evidence type="ECO:0000256" key="4">
    <source>
        <dbReference type="ARBA" id="ARBA00022989"/>
    </source>
</evidence>
<name>A0AAE0YKE2_9GAST</name>
<dbReference type="InterPro" id="IPR010540">
    <property type="entry name" value="CmpB_TMEM229"/>
</dbReference>
<sequence>MDIPLDESARVGAEDVARAVSADDETSFSTPPLVLPDPPTVTPSIEPGGNLQNLNDGLRAAELDDMKKRQVNDYYGVLVKDYGLTPQKIPYDQFSVGEDGTTLYWTPEEGKEIRVSTVKGGVDFRALSTLAQKYGNGGTNAIRTSLGLKEYTSNTRRRVKLSAKSEKAIQQAFDILPAEGENITLQNFNSVANHAIASAKIATTALDEELIPEESAALATINDPPLDVQWVSPASRELRGLGPAMTRTRDEHTNNVAKLTELDKHVALERRKLDEAGDGIDEFTRRRIAERLRSLLDERAARLEAAAATREALRSQISRMRETLHRILHEDTTLAERIRTLFREQDITIASILTALGMTISTLVLALTGGSGGGAAPTPTPPQPPAGKGGVREWIKKHLQSLGRALAKLAARHSLRVCIITRGCPVRKIMADNNKFVRISSLGKLHIYALHGYATEVMFTALWEFVVNLNWKFPGITSVWSFPIYGISGMICEHLYEYMSERRFPLIIRGLIYTLWTYCWEFSTGLVLKQFGACPWDYTPFHGDFMGLVTLEYAPLWFLGAILQEKVIIYYVKRLHVGPTVEEEQISVQKQTQSNGYDLKQSKAF</sequence>
<evidence type="ECO:0000313" key="8">
    <source>
        <dbReference type="EMBL" id="KAK3748294.1"/>
    </source>
</evidence>
<keyword evidence="4" id="KW-1133">Transmembrane helix</keyword>
<keyword evidence="6" id="KW-0175">Coiled coil</keyword>
<keyword evidence="3" id="KW-0812">Transmembrane</keyword>
<accession>A0AAE0YKE2</accession>
<dbReference type="PANTHER" id="PTHR31746:SF3">
    <property type="entry name" value="TRANSMEMBRANE PROTEIN 229B"/>
    <property type="match status" value="1"/>
</dbReference>
<evidence type="ECO:0000256" key="2">
    <source>
        <dbReference type="ARBA" id="ARBA00006371"/>
    </source>
</evidence>
<protein>
    <submittedName>
        <fullName evidence="8">Uncharacterized protein</fullName>
    </submittedName>
</protein>
<keyword evidence="9" id="KW-1185">Reference proteome</keyword>
<dbReference type="GO" id="GO:0016020">
    <property type="term" value="C:membrane"/>
    <property type="evidence" value="ECO:0007669"/>
    <property type="project" value="UniProtKB-SubCell"/>
</dbReference>
<dbReference type="PANTHER" id="PTHR31746">
    <property type="entry name" value="TRANSMEMBRANE PROTEIN 229 FAMILY MEMBER"/>
    <property type="match status" value="1"/>
</dbReference>
<evidence type="ECO:0000256" key="5">
    <source>
        <dbReference type="ARBA" id="ARBA00023136"/>
    </source>
</evidence>
<reference evidence="8" key="1">
    <citation type="journal article" date="2023" name="G3 (Bethesda)">
        <title>A reference genome for the long-term kleptoplast-retaining sea slug Elysia crispata morphotype clarki.</title>
        <authorList>
            <person name="Eastman K.E."/>
            <person name="Pendleton A.L."/>
            <person name="Shaikh M.A."/>
            <person name="Suttiyut T."/>
            <person name="Ogas R."/>
            <person name="Tomko P."/>
            <person name="Gavelis G."/>
            <person name="Widhalm J.R."/>
            <person name="Wisecaver J.H."/>
        </authorList>
    </citation>
    <scope>NUCLEOTIDE SEQUENCE</scope>
    <source>
        <strain evidence="8">ECLA1</strain>
    </source>
</reference>
<proteinExistence type="inferred from homology"/>
<dbReference type="Proteomes" id="UP001283361">
    <property type="component" value="Unassembled WGS sequence"/>
</dbReference>
<comment type="subcellular location">
    <subcellularLocation>
        <location evidence="1">Membrane</location>
        <topology evidence="1">Multi-pass membrane protein</topology>
    </subcellularLocation>
</comment>
<evidence type="ECO:0000256" key="7">
    <source>
        <dbReference type="SAM" id="MobiDB-lite"/>
    </source>
</evidence>